<dbReference type="NCBIfam" id="NF010450">
    <property type="entry name" value="PRK13876.1"/>
    <property type="match status" value="1"/>
</dbReference>
<proteinExistence type="inferred from homology"/>
<dbReference type="InterPro" id="IPR027417">
    <property type="entry name" value="P-loop_NTPase"/>
</dbReference>
<gene>
    <name evidence="8" type="ORF">ACFOW3_06275</name>
</gene>
<comment type="similarity">
    <text evidence="2">Belongs to the VirD4/TraG family.</text>
</comment>
<protein>
    <submittedName>
        <fullName evidence="8">Conjugal transfer protein TraG</fullName>
    </submittedName>
</protein>
<feature type="transmembrane region" description="Helical" evidence="7">
    <location>
        <begin position="90"/>
        <end position="109"/>
    </location>
</feature>
<keyword evidence="5 7" id="KW-1133">Transmembrane helix</keyword>
<keyword evidence="9" id="KW-1185">Reference proteome</keyword>
<dbReference type="InterPro" id="IPR051539">
    <property type="entry name" value="T4SS-coupling_protein"/>
</dbReference>
<evidence type="ECO:0000313" key="8">
    <source>
        <dbReference type="EMBL" id="MFC3934227.1"/>
    </source>
</evidence>
<accession>A0ABV8D778</accession>
<dbReference type="CDD" id="cd01127">
    <property type="entry name" value="TrwB_TraG_TraD_VirD4"/>
    <property type="match status" value="1"/>
</dbReference>
<dbReference type="EMBL" id="JBHSAJ010000014">
    <property type="protein sequence ID" value="MFC3934227.1"/>
    <property type="molecule type" value="Genomic_DNA"/>
</dbReference>
<dbReference type="InterPro" id="IPR003688">
    <property type="entry name" value="TraG/VirD4"/>
</dbReference>
<keyword evidence="6 7" id="KW-0472">Membrane</keyword>
<dbReference type="RefSeq" id="WP_252635843.1">
    <property type="nucleotide sequence ID" value="NZ_JAMXAX010000119.1"/>
</dbReference>
<keyword evidence="3" id="KW-1003">Cell membrane</keyword>
<evidence type="ECO:0000256" key="2">
    <source>
        <dbReference type="ARBA" id="ARBA00008806"/>
    </source>
</evidence>
<organism evidence="8 9">
    <name type="scientific">Acidovorax facilis</name>
    <dbReference type="NCBI Taxonomy" id="12917"/>
    <lineage>
        <taxon>Bacteria</taxon>
        <taxon>Pseudomonadati</taxon>
        <taxon>Pseudomonadota</taxon>
        <taxon>Betaproteobacteria</taxon>
        <taxon>Burkholderiales</taxon>
        <taxon>Comamonadaceae</taxon>
        <taxon>Acidovorax</taxon>
    </lineage>
</organism>
<name>A0ABV8D778_9BURK</name>
<evidence type="ECO:0000256" key="3">
    <source>
        <dbReference type="ARBA" id="ARBA00022475"/>
    </source>
</evidence>
<evidence type="ECO:0000256" key="4">
    <source>
        <dbReference type="ARBA" id="ARBA00022692"/>
    </source>
</evidence>
<comment type="caution">
    <text evidence="8">The sequence shown here is derived from an EMBL/GenBank/DDBJ whole genome shotgun (WGS) entry which is preliminary data.</text>
</comment>
<dbReference type="Gene3D" id="3.40.50.300">
    <property type="entry name" value="P-loop containing nucleotide triphosphate hydrolases"/>
    <property type="match status" value="1"/>
</dbReference>
<evidence type="ECO:0000313" key="9">
    <source>
        <dbReference type="Proteomes" id="UP001595693"/>
    </source>
</evidence>
<dbReference type="Pfam" id="PF02534">
    <property type="entry name" value="T4SS-DNA_transf"/>
    <property type="match status" value="1"/>
</dbReference>
<comment type="subcellular location">
    <subcellularLocation>
        <location evidence="1">Cell membrane</location>
        <topology evidence="1">Multi-pass membrane protein</topology>
    </subcellularLocation>
</comment>
<evidence type="ECO:0000256" key="1">
    <source>
        <dbReference type="ARBA" id="ARBA00004651"/>
    </source>
</evidence>
<dbReference type="SUPFAM" id="SSF52540">
    <property type="entry name" value="P-loop containing nucleoside triphosphate hydrolases"/>
    <property type="match status" value="1"/>
</dbReference>
<dbReference type="Proteomes" id="UP001595693">
    <property type="component" value="Unassembled WGS sequence"/>
</dbReference>
<sequence length="684" mass="74672">MASRSEGGKERASSAHTGILFGQITAVMGVTVCGVWVATQWTAHALGYQPRLGVAWFDLSGLPVYEPWKLFEWWYWYDAYAPEVFSRGGAIAASSGLLATGVAIGMAVWRSRLARRVTTYGSARWAEREDIDKAGLTGPAGVFLGRASGRDGAYLRHEGPEHVMAFAPTRSGKGVGLVVPTLLSWPGSAVVHDIKGENWHLTSGWRARFSHCLLFNPTDARSAAYNPLLEVRRGVHEVRDVQNIADILVDPEGALERRNHWEKTSHALLVGAILHVLYAGEDKTLRGVANFLSDPACPFEVTLHRMMTMPHLAAEQGGAPHPVVASAAREVLNKSENERSGVLSTAMSFLGLYRDPTVAEVTSRCDWRIADLIASAHPVSLYLVVPPSDISRTKPLIRLVLNQIGRRLTESLDGSDGIKRRHKLLLMLDEFPALGRLDFFESALAFMAGYGLRAFLIAQSLNQIDRAYGPNHAILDNCHVRIAFATNDERTAKRISDALGTATELRAQRNYAGHRLAPWLGHLMVSRQETARPLLTPGEVMQLPPDDAVVMVSGHAPIRARKLRYYQDRNFLVRVLPAPELADSGYADRPAGRPDDWSMLPVLAAASAAMGGGVGGVADEGGHQLKPELEAAFAPSRDDGAQDLILLEDERDDDGAPLLPRDLDRQLVRSARLAALDPDDGIVL</sequence>
<keyword evidence="4 7" id="KW-0812">Transmembrane</keyword>
<evidence type="ECO:0000256" key="5">
    <source>
        <dbReference type="ARBA" id="ARBA00022989"/>
    </source>
</evidence>
<reference evidence="9" key="1">
    <citation type="journal article" date="2019" name="Int. J. Syst. Evol. Microbiol.">
        <title>The Global Catalogue of Microorganisms (GCM) 10K type strain sequencing project: providing services to taxonomists for standard genome sequencing and annotation.</title>
        <authorList>
            <consortium name="The Broad Institute Genomics Platform"/>
            <consortium name="The Broad Institute Genome Sequencing Center for Infectious Disease"/>
            <person name="Wu L."/>
            <person name="Ma J."/>
        </authorList>
    </citation>
    <scope>NUCLEOTIDE SEQUENCE [LARGE SCALE GENOMIC DNA]</scope>
    <source>
        <strain evidence="9">CCUG 2113</strain>
    </source>
</reference>
<dbReference type="PANTHER" id="PTHR37937:SF1">
    <property type="entry name" value="CONJUGATIVE TRANSFER: DNA TRANSPORT"/>
    <property type="match status" value="1"/>
</dbReference>
<feature type="transmembrane region" description="Helical" evidence="7">
    <location>
        <begin position="20"/>
        <end position="38"/>
    </location>
</feature>
<evidence type="ECO:0000256" key="7">
    <source>
        <dbReference type="SAM" id="Phobius"/>
    </source>
</evidence>
<dbReference type="PANTHER" id="PTHR37937">
    <property type="entry name" value="CONJUGATIVE TRANSFER: DNA TRANSPORT"/>
    <property type="match status" value="1"/>
</dbReference>
<evidence type="ECO:0000256" key="6">
    <source>
        <dbReference type="ARBA" id="ARBA00023136"/>
    </source>
</evidence>